<reference evidence="5" key="1">
    <citation type="journal article" date="2014" name="Int. J. Syst. Evol. Microbiol.">
        <title>Complete genome sequence of Corynebacterium casei LMG S-19264T (=DSM 44701T), isolated from a smear-ripened cheese.</title>
        <authorList>
            <consortium name="US DOE Joint Genome Institute (JGI-PGF)"/>
            <person name="Walter F."/>
            <person name="Albersmeier A."/>
            <person name="Kalinowski J."/>
            <person name="Ruckert C."/>
        </authorList>
    </citation>
    <scope>NUCLEOTIDE SEQUENCE</scope>
    <source>
        <strain evidence="5">JCM 3091</strain>
    </source>
</reference>
<evidence type="ECO:0000256" key="3">
    <source>
        <dbReference type="ARBA" id="ARBA00022840"/>
    </source>
</evidence>
<keyword evidence="3 5" id="KW-0067">ATP-binding</keyword>
<reference evidence="5" key="2">
    <citation type="submission" date="2020-09" db="EMBL/GenBank/DDBJ databases">
        <authorList>
            <person name="Sun Q."/>
            <person name="Ohkuma M."/>
        </authorList>
    </citation>
    <scope>NUCLEOTIDE SEQUENCE</scope>
    <source>
        <strain evidence="5">JCM 3091</strain>
    </source>
</reference>
<keyword evidence="2" id="KW-0547">Nucleotide-binding</keyword>
<gene>
    <name evidence="5" type="ORF">GCM10010124_40340</name>
</gene>
<dbReference type="CDD" id="cd03214">
    <property type="entry name" value="ABC_Iron-Siderophores_B12_Hemin"/>
    <property type="match status" value="1"/>
</dbReference>
<dbReference type="InterPro" id="IPR003593">
    <property type="entry name" value="AAA+_ATPase"/>
</dbReference>
<dbReference type="Gene3D" id="3.40.50.300">
    <property type="entry name" value="P-loop containing nucleotide triphosphate hydrolases"/>
    <property type="match status" value="1"/>
</dbReference>
<dbReference type="Proteomes" id="UP000662200">
    <property type="component" value="Unassembled WGS sequence"/>
</dbReference>
<feature type="domain" description="ABC transporter" evidence="4">
    <location>
        <begin position="4"/>
        <end position="236"/>
    </location>
</feature>
<accession>A0A8J3BUD1</accession>
<name>A0A8J3BUD1_9ACTN</name>
<evidence type="ECO:0000313" key="6">
    <source>
        <dbReference type="Proteomes" id="UP000662200"/>
    </source>
</evidence>
<dbReference type="PROSITE" id="PS50893">
    <property type="entry name" value="ABC_TRANSPORTER_2"/>
    <property type="match status" value="1"/>
</dbReference>
<dbReference type="RefSeq" id="WP_189115950.1">
    <property type="nucleotide sequence ID" value="NZ_BMQC01000026.1"/>
</dbReference>
<dbReference type="AlphaFoldDB" id="A0A8J3BUD1"/>
<evidence type="ECO:0000313" key="5">
    <source>
        <dbReference type="EMBL" id="GGK43495.1"/>
    </source>
</evidence>
<evidence type="ECO:0000256" key="1">
    <source>
        <dbReference type="ARBA" id="ARBA00022448"/>
    </source>
</evidence>
<dbReference type="PANTHER" id="PTHR42794">
    <property type="entry name" value="HEMIN IMPORT ATP-BINDING PROTEIN HMUV"/>
    <property type="match status" value="1"/>
</dbReference>
<keyword evidence="1" id="KW-0813">Transport</keyword>
<evidence type="ECO:0000259" key="4">
    <source>
        <dbReference type="PROSITE" id="PS50893"/>
    </source>
</evidence>
<dbReference type="SUPFAM" id="SSF52540">
    <property type="entry name" value="P-loop containing nucleoside triphosphate hydrolases"/>
    <property type="match status" value="1"/>
</dbReference>
<dbReference type="SMART" id="SM00382">
    <property type="entry name" value="AAA"/>
    <property type="match status" value="1"/>
</dbReference>
<dbReference type="GO" id="GO:0005524">
    <property type="term" value="F:ATP binding"/>
    <property type="evidence" value="ECO:0007669"/>
    <property type="project" value="UniProtKB-KW"/>
</dbReference>
<dbReference type="EMBL" id="BMQC01000026">
    <property type="protein sequence ID" value="GGK43495.1"/>
    <property type="molecule type" value="Genomic_DNA"/>
</dbReference>
<dbReference type="InterPro" id="IPR003439">
    <property type="entry name" value="ABC_transporter-like_ATP-bd"/>
</dbReference>
<sequence>MGHITTAGISWSIKGHRLLDAIDLQAHDRKIVGLLGPNGSGKTSLLRILAGLRRPDSGSVRYDDTSLHDLSRRTIARRLAVVEQDVSAHDPLSVRQVVELGRTPFRGRFEGLTTNDQQIVDAALERTNIADKQHRNWHTLSGGEKQRTQLARALAQQPHEILLDEPTNHLDIRHQLELLDLLGALGVTCIIALHDLNLAARYCDHLVILDHGQVIAAGEPEIVLTREMIESVYGVNVLIDREPATKILRVTYVAPATRSHVAVSATHGDCLIAGSGAKSVVAAADLSEQEPSA</sequence>
<dbReference type="GO" id="GO:0016887">
    <property type="term" value="F:ATP hydrolysis activity"/>
    <property type="evidence" value="ECO:0007669"/>
    <property type="project" value="InterPro"/>
</dbReference>
<comment type="caution">
    <text evidence="5">The sequence shown here is derived from an EMBL/GenBank/DDBJ whole genome shotgun (WGS) entry which is preliminary data.</text>
</comment>
<organism evidence="5 6">
    <name type="scientific">Pilimelia terevasa</name>
    <dbReference type="NCBI Taxonomy" id="53372"/>
    <lineage>
        <taxon>Bacteria</taxon>
        <taxon>Bacillati</taxon>
        <taxon>Actinomycetota</taxon>
        <taxon>Actinomycetes</taxon>
        <taxon>Micromonosporales</taxon>
        <taxon>Micromonosporaceae</taxon>
        <taxon>Pilimelia</taxon>
    </lineage>
</organism>
<dbReference type="PANTHER" id="PTHR42794:SF2">
    <property type="entry name" value="ABC TRANSPORTER ATP-BINDING PROTEIN"/>
    <property type="match status" value="1"/>
</dbReference>
<protein>
    <submittedName>
        <fullName evidence="5">ABC transporter ATP-binding protein</fullName>
    </submittedName>
</protein>
<evidence type="ECO:0000256" key="2">
    <source>
        <dbReference type="ARBA" id="ARBA00022741"/>
    </source>
</evidence>
<dbReference type="InterPro" id="IPR027417">
    <property type="entry name" value="P-loop_NTPase"/>
</dbReference>
<proteinExistence type="predicted"/>
<keyword evidence="6" id="KW-1185">Reference proteome</keyword>
<dbReference type="FunFam" id="3.40.50.300:FF:000134">
    <property type="entry name" value="Iron-enterobactin ABC transporter ATP-binding protein"/>
    <property type="match status" value="1"/>
</dbReference>
<dbReference type="Pfam" id="PF00005">
    <property type="entry name" value="ABC_tran"/>
    <property type="match status" value="1"/>
</dbReference>